<evidence type="ECO:0000259" key="8">
    <source>
        <dbReference type="Pfam" id="PF07393"/>
    </source>
</evidence>
<evidence type="ECO:0000256" key="1">
    <source>
        <dbReference type="ARBA" id="ARBA00006572"/>
    </source>
</evidence>
<dbReference type="OrthoDB" id="125856at2759"/>
<dbReference type="GO" id="GO:0006893">
    <property type="term" value="P:Golgi to plasma membrane transport"/>
    <property type="evidence" value="ECO:0007669"/>
    <property type="project" value="TreeGrafter"/>
</dbReference>
<feature type="coiled-coil region" evidence="7">
    <location>
        <begin position="43"/>
        <end position="88"/>
    </location>
</feature>
<sequence length="720" mass="83497">MSLLRDFENPEFDSQQYVEQLAWRVLGGDRKEGPTMFDPHKMLESFQYSIDQLKKMSEKMEEKIKRLEEELQNETKAHSDRITQLQDSNKMAFEHFQQLDDRINSVATKVVHLGDQLEGVNTPRARDDEAQKLIKYFAKFTDEGPLDDDLFTDPFQIQDAADVIQKLQLISQELPEDLFEKPKRRIQDKYNKIEEDLIAEFRASYRSGEKDRMKELASILTHFKGYNRCIDAFIEESQSQAFITRDVCSDLLPICETANSLVHEVFSSPESVMGRFVLNLYEGKLQEHVKETLRLESDSEMYLRKLYELYNRTGALTKALEDYRLGSDAHLLSRLTKHIFGTYLESYIAKEEKNLAEKMKDYLDMYYKAHNHQKKPVPTGDRLHEIQAFLTKTPLNIGVPSQQVDYKGETFLSQEVALNLLNESKQAFNRCKLLSSQSTLADNAMKIFKVLMHYLCDEHINYALDLGLHILPLPEPRVPPECYFFETVGQANAIFHLLEKQFNDVLVPLIRPFSFASEWFSSTAQHTACVEKKTTVMQQMEHKIENGLDRLLTSMVGYIKHVLATEQKKSDFRPEGELLQMALFSTACEKVMAFCEKHIDAIKRCLDGKNVSSVLLEFGIRFHRVVFEHLQNFTYNPRGAMLVICDVNEYRRMVKSFKIPMVHSLFEMLHALCNLLVVNAENLKMIINGEQLASIERSVIMSFIQLRSDFKTAKIAQMLR</sequence>
<feature type="domain" description="Exocyst complex component Sec10-like alpha-helical bundle" evidence="8">
    <location>
        <begin position="160"/>
        <end position="719"/>
    </location>
</feature>
<keyword evidence="3" id="KW-0813">Transport</keyword>
<accession>A0A9Q1CIG7</accession>
<dbReference type="AlphaFoldDB" id="A0A9Q1CIG7"/>
<proteinExistence type="inferred from homology"/>
<comment type="caution">
    <text evidence="10">The sequence shown here is derived from an EMBL/GenBank/DDBJ whole genome shotgun (WGS) entry which is preliminary data.</text>
</comment>
<keyword evidence="11" id="KW-1185">Reference proteome</keyword>
<dbReference type="PANTHER" id="PTHR12100:SF0">
    <property type="entry name" value="EXOCYST COMPLEX COMPONENT 5"/>
    <property type="match status" value="1"/>
</dbReference>
<dbReference type="Pfam" id="PF20667">
    <property type="entry name" value="Sec10_N"/>
    <property type="match status" value="1"/>
</dbReference>
<keyword evidence="5 7" id="KW-0175">Coiled coil</keyword>
<evidence type="ECO:0000256" key="6">
    <source>
        <dbReference type="ARBA" id="ARBA00031471"/>
    </source>
</evidence>
<dbReference type="EMBL" id="JAIZAY010000003">
    <property type="protein sequence ID" value="KAJ8045926.1"/>
    <property type="molecule type" value="Genomic_DNA"/>
</dbReference>
<evidence type="ECO:0000313" key="10">
    <source>
        <dbReference type="EMBL" id="KAJ8045926.1"/>
    </source>
</evidence>
<evidence type="ECO:0000256" key="5">
    <source>
        <dbReference type="ARBA" id="ARBA00023054"/>
    </source>
</evidence>
<evidence type="ECO:0000256" key="7">
    <source>
        <dbReference type="SAM" id="Coils"/>
    </source>
</evidence>
<comment type="similarity">
    <text evidence="1">Belongs to the SEC10 family.</text>
</comment>
<organism evidence="10 11">
    <name type="scientific">Holothuria leucospilota</name>
    <name type="common">Black long sea cucumber</name>
    <name type="synonym">Mertensiothuria leucospilota</name>
    <dbReference type="NCBI Taxonomy" id="206669"/>
    <lineage>
        <taxon>Eukaryota</taxon>
        <taxon>Metazoa</taxon>
        <taxon>Echinodermata</taxon>
        <taxon>Eleutherozoa</taxon>
        <taxon>Echinozoa</taxon>
        <taxon>Holothuroidea</taxon>
        <taxon>Aspidochirotacea</taxon>
        <taxon>Aspidochirotida</taxon>
        <taxon>Holothuriidae</taxon>
        <taxon>Holothuria</taxon>
    </lineage>
</organism>
<dbReference type="InterPro" id="IPR048627">
    <property type="entry name" value="Sec10_HB"/>
</dbReference>
<gene>
    <name evidence="10" type="ORF">HOLleu_09046</name>
</gene>
<dbReference type="PANTHER" id="PTHR12100">
    <property type="entry name" value="SEC10"/>
    <property type="match status" value="1"/>
</dbReference>
<dbReference type="GO" id="GO:0000145">
    <property type="term" value="C:exocyst"/>
    <property type="evidence" value="ECO:0007669"/>
    <property type="project" value="TreeGrafter"/>
</dbReference>
<keyword evidence="4" id="KW-0268">Exocytosis</keyword>
<feature type="domain" description="Exocyst complex component Sec10 N-terminal" evidence="9">
    <location>
        <begin position="39"/>
        <end position="153"/>
    </location>
</feature>
<dbReference type="Proteomes" id="UP001152320">
    <property type="component" value="Chromosome 3"/>
</dbReference>
<protein>
    <recommendedName>
        <fullName evidence="2">Exocyst complex component 5</fullName>
    </recommendedName>
    <alternativeName>
        <fullName evidence="6">Exocyst complex component Sec10</fullName>
    </alternativeName>
</protein>
<dbReference type="Pfam" id="PF07393">
    <property type="entry name" value="Sec10_HB"/>
    <property type="match status" value="1"/>
</dbReference>
<evidence type="ECO:0000256" key="3">
    <source>
        <dbReference type="ARBA" id="ARBA00022448"/>
    </source>
</evidence>
<evidence type="ECO:0000313" key="11">
    <source>
        <dbReference type="Proteomes" id="UP001152320"/>
    </source>
</evidence>
<evidence type="ECO:0000256" key="2">
    <source>
        <dbReference type="ARBA" id="ARBA00017524"/>
    </source>
</evidence>
<name>A0A9Q1CIG7_HOLLE</name>
<dbReference type="InterPro" id="IPR009976">
    <property type="entry name" value="Sec10-like"/>
</dbReference>
<dbReference type="InterPro" id="IPR048625">
    <property type="entry name" value="Sec10_N"/>
</dbReference>
<evidence type="ECO:0000256" key="4">
    <source>
        <dbReference type="ARBA" id="ARBA00022483"/>
    </source>
</evidence>
<reference evidence="10" key="1">
    <citation type="submission" date="2021-10" db="EMBL/GenBank/DDBJ databases">
        <title>Tropical sea cucumber genome reveals ecological adaptation and Cuvierian tubules defense mechanism.</title>
        <authorList>
            <person name="Chen T."/>
        </authorList>
    </citation>
    <scope>NUCLEOTIDE SEQUENCE</scope>
    <source>
        <strain evidence="10">Nanhai2018</strain>
        <tissue evidence="10">Muscle</tissue>
    </source>
</reference>
<evidence type="ECO:0000259" key="9">
    <source>
        <dbReference type="Pfam" id="PF20667"/>
    </source>
</evidence>
<dbReference type="GO" id="GO:0006887">
    <property type="term" value="P:exocytosis"/>
    <property type="evidence" value="ECO:0007669"/>
    <property type="project" value="UniProtKB-KW"/>
</dbReference>